<protein>
    <recommendedName>
        <fullName evidence="3">SWIM-type domain-containing protein</fullName>
    </recommendedName>
</protein>
<dbReference type="Proteomes" id="UP000024635">
    <property type="component" value="Unassembled WGS sequence"/>
</dbReference>
<organism evidence="1 2">
    <name type="scientific">Ancylostoma ceylanicum</name>
    <dbReference type="NCBI Taxonomy" id="53326"/>
    <lineage>
        <taxon>Eukaryota</taxon>
        <taxon>Metazoa</taxon>
        <taxon>Ecdysozoa</taxon>
        <taxon>Nematoda</taxon>
        <taxon>Chromadorea</taxon>
        <taxon>Rhabditida</taxon>
        <taxon>Rhabditina</taxon>
        <taxon>Rhabditomorpha</taxon>
        <taxon>Strongyloidea</taxon>
        <taxon>Ancylostomatidae</taxon>
        <taxon>Ancylostomatinae</taxon>
        <taxon>Ancylostoma</taxon>
    </lineage>
</organism>
<dbReference type="AlphaFoldDB" id="A0A016V255"/>
<sequence>MVCERWHRTLKYTLLNRSANSRADELVHILINTIPDLATQHLFRAKENSRRHKRAVEEGEKMAIERVGCYDWTVESFTTPGKHYKLKVGECSCENTKAHCSLCDVCPIGVTCSCPDAVKSGIASKHVHAWALYHDEDAEIADEGADENLAPSEASTAGNDIHSDSVALEINDVDCGSIEGEQETEVVQIDAEKQLVATIQERSDSSKKELVPSFDTDGIEVEKLNICVLCDEVQPPLEEYEDEDVMEDALVLWWCCSNCKTWAHRDCMETRDCPVCDGIFEPTG</sequence>
<dbReference type="OrthoDB" id="5864635at2759"/>
<name>A0A016V255_9BILA</name>
<gene>
    <name evidence="1" type="primary">Acey_s0019.g3875</name>
    <name evidence="1" type="ORF">Y032_0019g3875</name>
</gene>
<evidence type="ECO:0008006" key="3">
    <source>
        <dbReference type="Google" id="ProtNLM"/>
    </source>
</evidence>
<accession>A0A016V255</accession>
<keyword evidence="2" id="KW-1185">Reference proteome</keyword>
<reference evidence="2" key="1">
    <citation type="journal article" date="2015" name="Nat. Genet.">
        <title>The genome and transcriptome of the zoonotic hookworm Ancylostoma ceylanicum identify infection-specific gene families.</title>
        <authorList>
            <person name="Schwarz E.M."/>
            <person name="Hu Y."/>
            <person name="Antoshechkin I."/>
            <person name="Miller M.M."/>
            <person name="Sternberg P.W."/>
            <person name="Aroian R.V."/>
        </authorList>
    </citation>
    <scope>NUCLEOTIDE SEQUENCE</scope>
    <source>
        <strain evidence="2">HY135</strain>
    </source>
</reference>
<proteinExistence type="predicted"/>
<evidence type="ECO:0000313" key="1">
    <source>
        <dbReference type="EMBL" id="EYC21520.1"/>
    </source>
</evidence>
<evidence type="ECO:0000313" key="2">
    <source>
        <dbReference type="Proteomes" id="UP000024635"/>
    </source>
</evidence>
<comment type="caution">
    <text evidence="1">The sequence shown here is derived from an EMBL/GenBank/DDBJ whole genome shotgun (WGS) entry which is preliminary data.</text>
</comment>
<dbReference type="EMBL" id="JARK01001355">
    <property type="protein sequence ID" value="EYC21520.1"/>
    <property type="molecule type" value="Genomic_DNA"/>
</dbReference>